<organism evidence="1 2">
    <name type="scientific">Panagrolaimus sp. JU765</name>
    <dbReference type="NCBI Taxonomy" id="591449"/>
    <lineage>
        <taxon>Eukaryota</taxon>
        <taxon>Metazoa</taxon>
        <taxon>Ecdysozoa</taxon>
        <taxon>Nematoda</taxon>
        <taxon>Chromadorea</taxon>
        <taxon>Rhabditida</taxon>
        <taxon>Tylenchina</taxon>
        <taxon>Panagrolaimomorpha</taxon>
        <taxon>Panagrolaimoidea</taxon>
        <taxon>Panagrolaimidae</taxon>
        <taxon>Panagrolaimus</taxon>
    </lineage>
</organism>
<dbReference type="WBParaSite" id="JU765_v2.g18999.t1">
    <property type="protein sequence ID" value="JU765_v2.g18999.t1"/>
    <property type="gene ID" value="JU765_v2.g18999"/>
</dbReference>
<proteinExistence type="predicted"/>
<evidence type="ECO:0000313" key="2">
    <source>
        <dbReference type="WBParaSite" id="JU765_v2.g18999.t1"/>
    </source>
</evidence>
<sequence>MRDSVSFFEEEASNIYKKMYKYGKIASKRGLFEMKGNYCSLNKNSLTLEKNNCSKKELIEKNHIWNLNFLC</sequence>
<reference evidence="2" key="1">
    <citation type="submission" date="2022-11" db="UniProtKB">
        <authorList>
            <consortium name="WormBaseParasite"/>
        </authorList>
    </citation>
    <scope>IDENTIFICATION</scope>
</reference>
<evidence type="ECO:0000313" key="1">
    <source>
        <dbReference type="Proteomes" id="UP000887576"/>
    </source>
</evidence>
<accession>A0AC34QS75</accession>
<dbReference type="Proteomes" id="UP000887576">
    <property type="component" value="Unplaced"/>
</dbReference>
<protein>
    <submittedName>
        <fullName evidence="2">Uncharacterized protein</fullName>
    </submittedName>
</protein>
<name>A0AC34QS75_9BILA</name>